<gene>
    <name evidence="2" type="ORF">CBW42_03660</name>
</gene>
<protein>
    <recommendedName>
        <fullName evidence="1">Polysaccharide pyruvyl transferase domain-containing protein</fullName>
    </recommendedName>
</protein>
<dbReference type="Pfam" id="PF04230">
    <property type="entry name" value="PS_pyruv_trans"/>
    <property type="match status" value="1"/>
</dbReference>
<dbReference type="OrthoDB" id="1814359at2"/>
<evidence type="ECO:0000313" key="2">
    <source>
        <dbReference type="EMBL" id="OUM21143.1"/>
    </source>
</evidence>
<reference evidence="2 3" key="1">
    <citation type="submission" date="2017-05" db="EMBL/GenBank/DDBJ databases">
        <title>Butyricicoccus porcorum sp. nov. a butyrate-producing bacterium from the swine intestinal tract.</title>
        <authorList>
            <person name="Trachsel J."/>
            <person name="Humphrey S."/>
            <person name="Allen H.K."/>
        </authorList>
    </citation>
    <scope>NUCLEOTIDE SEQUENCE [LARGE SCALE GENOMIC DNA]</scope>
    <source>
        <strain evidence="2">BB10</strain>
    </source>
</reference>
<evidence type="ECO:0000259" key="1">
    <source>
        <dbReference type="Pfam" id="PF04230"/>
    </source>
</evidence>
<feature type="domain" description="Polysaccharide pyruvyl transferase" evidence="1">
    <location>
        <begin position="13"/>
        <end position="328"/>
    </location>
</feature>
<evidence type="ECO:0000313" key="3">
    <source>
        <dbReference type="Proteomes" id="UP000194903"/>
    </source>
</evidence>
<accession>A0A252F5U9</accession>
<dbReference type="Proteomes" id="UP000194903">
    <property type="component" value="Unassembled WGS sequence"/>
</dbReference>
<comment type="caution">
    <text evidence="2">The sequence shown here is derived from an EMBL/GenBank/DDBJ whole genome shotgun (WGS) entry which is preliminary data.</text>
</comment>
<dbReference type="PANTHER" id="PTHR36836:SF1">
    <property type="entry name" value="COLANIC ACID BIOSYNTHESIS PROTEIN WCAK"/>
    <property type="match status" value="1"/>
</dbReference>
<proteinExistence type="predicted"/>
<sequence>MRNIIITGGGMVNKGAQAMTLIAVHELRERFPDHRIYLYSPVDLANRKLDKDVFTFDFVGWYPLKFAHCQHNLVQRRIILLRNRSELLEAEALYRNTDFIVDISGYALGSNWSDKICNDYLDILEFANGFGIPVYLMPQSFGPFDFGEERQALNIRIQKLLPTAKIIFAREKEGYDALVNTYELKNVRLTYDLVLSNTKIDLANIFTSAPALNLPEIKSNSVAVIPNSMNTNISDQNTVLALYTNAINALLDHGKTVYLLSHSAMDSDLCRKLKKSFLSNDKVILLEQDFNCLEFNELVKKFQYLVASRFHSIVHAFKNGIPCIALGWATKYHDLLKLFGQEQYVLDVRNKIEAAQMLAVIAKMDACHLEESVKIQKGLADVQQQNVFDVLTQHQKES</sequence>
<dbReference type="AlphaFoldDB" id="A0A252F5U9"/>
<dbReference type="InterPro" id="IPR007345">
    <property type="entry name" value="Polysacch_pyruvyl_Trfase"/>
</dbReference>
<dbReference type="PANTHER" id="PTHR36836">
    <property type="entry name" value="COLANIC ACID BIOSYNTHESIS PROTEIN WCAK"/>
    <property type="match status" value="1"/>
</dbReference>
<dbReference type="RefSeq" id="WP_087017892.1">
    <property type="nucleotide sequence ID" value="NZ_NHOC01000003.1"/>
</dbReference>
<keyword evidence="3" id="KW-1185">Reference proteome</keyword>
<dbReference type="EMBL" id="NHOC01000003">
    <property type="protein sequence ID" value="OUM21143.1"/>
    <property type="molecule type" value="Genomic_DNA"/>
</dbReference>
<name>A0A252F5U9_9FIRM</name>
<organism evidence="2 3">
    <name type="scientific">Butyricicoccus porcorum</name>
    <dbReference type="NCBI Taxonomy" id="1945634"/>
    <lineage>
        <taxon>Bacteria</taxon>
        <taxon>Bacillati</taxon>
        <taxon>Bacillota</taxon>
        <taxon>Clostridia</taxon>
        <taxon>Eubacteriales</taxon>
        <taxon>Butyricicoccaceae</taxon>
        <taxon>Butyricicoccus</taxon>
    </lineage>
</organism>